<accession>S5YDZ9</accession>
<dbReference type="AlphaFoldDB" id="S5YDZ9"/>
<evidence type="ECO:0000313" key="3">
    <source>
        <dbReference type="Proteomes" id="UP000015480"/>
    </source>
</evidence>
<evidence type="ECO:0000256" key="1">
    <source>
        <dbReference type="SAM" id="MobiDB-lite"/>
    </source>
</evidence>
<proteinExistence type="predicted"/>
<feature type="compositionally biased region" description="Low complexity" evidence="1">
    <location>
        <begin position="53"/>
        <end position="64"/>
    </location>
</feature>
<dbReference type="Proteomes" id="UP000015480">
    <property type="component" value="Chromosome"/>
</dbReference>
<protein>
    <submittedName>
        <fullName evidence="2">Uncharacterized protein</fullName>
    </submittedName>
</protein>
<dbReference type="EMBL" id="CP006650">
    <property type="protein sequence ID" value="AGT09703.1"/>
    <property type="molecule type" value="Genomic_DNA"/>
</dbReference>
<dbReference type="KEGG" id="pami:JCM7686_2646"/>
<feature type="region of interest" description="Disordered" evidence="1">
    <location>
        <begin position="44"/>
        <end position="64"/>
    </location>
</feature>
<keyword evidence="3" id="KW-1185">Reference proteome</keyword>
<name>S5YDZ9_PARAH</name>
<dbReference type="HOGENOM" id="CLU_1426758_0_0_5"/>
<dbReference type="eggNOG" id="ENOG503010R">
    <property type="taxonomic scope" value="Bacteria"/>
</dbReference>
<organism evidence="2 3">
    <name type="scientific">Paracoccus aminophilus JCM 7686</name>
    <dbReference type="NCBI Taxonomy" id="1367847"/>
    <lineage>
        <taxon>Bacteria</taxon>
        <taxon>Pseudomonadati</taxon>
        <taxon>Pseudomonadota</taxon>
        <taxon>Alphaproteobacteria</taxon>
        <taxon>Rhodobacterales</taxon>
        <taxon>Paracoccaceae</taxon>
        <taxon>Paracoccus</taxon>
    </lineage>
</organism>
<reference evidence="2 3" key="1">
    <citation type="journal article" date="2014" name="BMC Genomics">
        <title>Architecture and functions of a multipartite genome of the methylotrophic bacterium Paracoccus aminophilus JCM 7686, containing primary and secondary chromids.</title>
        <authorList>
            <person name="Dziewit L."/>
            <person name="Czarnecki J."/>
            <person name="Wibberg D."/>
            <person name="Radlinska M."/>
            <person name="Mrozek P."/>
            <person name="Szymczak M."/>
            <person name="Schluter A."/>
            <person name="Puhler A."/>
            <person name="Bartosik D."/>
        </authorList>
    </citation>
    <scope>NUCLEOTIDE SEQUENCE [LARGE SCALE GENOMIC DNA]</scope>
    <source>
        <strain evidence="2">JCM 7686</strain>
    </source>
</reference>
<evidence type="ECO:0000313" key="2">
    <source>
        <dbReference type="EMBL" id="AGT09703.1"/>
    </source>
</evidence>
<gene>
    <name evidence="2" type="ORF">JCM7686_2646</name>
</gene>
<dbReference type="STRING" id="1367847.JCM7686_2646"/>
<sequence>MAHGAAILRGPASPGASGGGSLGCRCRMVQIAVGKIFPTDQGRKPRITRRFCGPPVSSPPSLSGSGDHLLGGLCSDRPAFSKRAQKREGQEMQHHHSEQIRIGARIATMAVAFQAKSKLVDPRTLACAVRRVDEAYGPEHHLAVDLAKFASCFPQLRQSPDALIGAGERLMSSVLRASWPLQLERADIYG</sequence>